<evidence type="ECO:0000256" key="2">
    <source>
        <dbReference type="ARBA" id="ARBA00022448"/>
    </source>
</evidence>
<organism evidence="9 10">
    <name type="scientific">Agromyces archimandritae</name>
    <dbReference type="NCBI Taxonomy" id="2781962"/>
    <lineage>
        <taxon>Bacteria</taxon>
        <taxon>Bacillati</taxon>
        <taxon>Actinomycetota</taxon>
        <taxon>Actinomycetes</taxon>
        <taxon>Micrococcales</taxon>
        <taxon>Microbacteriaceae</taxon>
        <taxon>Agromyces</taxon>
    </lineage>
</organism>
<dbReference type="PANTHER" id="PTHR30450:SF1">
    <property type="entry name" value="D-METHIONINE TRANSPORT SYSTEM PERMEASE PROTEIN METI-RELATED"/>
    <property type="match status" value="1"/>
</dbReference>
<dbReference type="AlphaFoldDB" id="A0A975IMQ7"/>
<keyword evidence="4 7" id="KW-0812">Transmembrane</keyword>
<name>A0A975IMQ7_9MICO</name>
<keyword evidence="3" id="KW-1003">Cell membrane</keyword>
<evidence type="ECO:0000256" key="6">
    <source>
        <dbReference type="ARBA" id="ARBA00023136"/>
    </source>
</evidence>
<feature type="transmembrane region" description="Helical" evidence="7">
    <location>
        <begin position="30"/>
        <end position="52"/>
    </location>
</feature>
<reference evidence="9" key="1">
    <citation type="submission" date="2021-03" db="EMBL/GenBank/DDBJ databases">
        <title>Agromyces archimandritus sp. nov., isolated from the cockroach Archimandrita tessellata.</title>
        <authorList>
            <person name="Guzman J."/>
            <person name="Ortuzar M."/>
            <person name="Poehlein A."/>
            <person name="Daniel R."/>
            <person name="Trujillo M."/>
            <person name="Vilcinskas A."/>
        </authorList>
    </citation>
    <scope>NUCLEOTIDE SEQUENCE</scope>
    <source>
        <strain evidence="9">G127AT</strain>
    </source>
</reference>
<evidence type="ECO:0000256" key="4">
    <source>
        <dbReference type="ARBA" id="ARBA00022692"/>
    </source>
</evidence>
<dbReference type="Proteomes" id="UP000671914">
    <property type="component" value="Chromosome"/>
</dbReference>
<dbReference type="PROSITE" id="PS50928">
    <property type="entry name" value="ABC_TM1"/>
    <property type="match status" value="1"/>
</dbReference>
<dbReference type="Pfam" id="PF00528">
    <property type="entry name" value="BPD_transp_1"/>
    <property type="match status" value="1"/>
</dbReference>
<keyword evidence="6 7" id="KW-0472">Membrane</keyword>
<dbReference type="GO" id="GO:0005886">
    <property type="term" value="C:plasma membrane"/>
    <property type="evidence" value="ECO:0007669"/>
    <property type="project" value="UniProtKB-SubCell"/>
</dbReference>
<feature type="transmembrane region" description="Helical" evidence="7">
    <location>
        <begin position="155"/>
        <end position="179"/>
    </location>
</feature>
<evidence type="ECO:0000256" key="1">
    <source>
        <dbReference type="ARBA" id="ARBA00004651"/>
    </source>
</evidence>
<evidence type="ECO:0000256" key="5">
    <source>
        <dbReference type="ARBA" id="ARBA00022989"/>
    </source>
</evidence>
<dbReference type="GO" id="GO:0048473">
    <property type="term" value="P:D-methionine transmembrane transport"/>
    <property type="evidence" value="ECO:0007669"/>
    <property type="project" value="TreeGrafter"/>
</dbReference>
<feature type="domain" description="ABC transmembrane type-1" evidence="8">
    <location>
        <begin position="26"/>
        <end position="220"/>
    </location>
</feature>
<evidence type="ECO:0000259" key="8">
    <source>
        <dbReference type="PROSITE" id="PS50928"/>
    </source>
</evidence>
<evidence type="ECO:0000256" key="3">
    <source>
        <dbReference type="ARBA" id="ARBA00022475"/>
    </source>
</evidence>
<keyword evidence="2 7" id="KW-0813">Transport</keyword>
<protein>
    <submittedName>
        <fullName evidence="9">ABC transporter permease</fullName>
    </submittedName>
</protein>
<evidence type="ECO:0000313" key="9">
    <source>
        <dbReference type="EMBL" id="QTX03773.1"/>
    </source>
</evidence>
<dbReference type="EMBL" id="CP071696">
    <property type="protein sequence ID" value="QTX03773.1"/>
    <property type="molecule type" value="Genomic_DNA"/>
</dbReference>
<keyword evidence="10" id="KW-1185">Reference proteome</keyword>
<comment type="similarity">
    <text evidence="7">Belongs to the binding-protein-dependent transport system permease family.</text>
</comment>
<dbReference type="InterPro" id="IPR035906">
    <property type="entry name" value="MetI-like_sf"/>
</dbReference>
<gene>
    <name evidence="9" type="ORF">G127AT_10610</name>
</gene>
<dbReference type="SUPFAM" id="SSF161098">
    <property type="entry name" value="MetI-like"/>
    <property type="match status" value="1"/>
</dbReference>
<feature type="transmembrane region" description="Helical" evidence="7">
    <location>
        <begin position="68"/>
        <end position="89"/>
    </location>
</feature>
<dbReference type="KEGG" id="aarc:G127AT_10610"/>
<sequence length="257" mass="27030">MTAKDDDFWNDLVTNPVIAHAVPQATGETLYMVLVALVIAIVFGVPLGVYLWNSSAVGLDPNRGPNRIVGAIVNVVRSLPFVILMVLLLPFTRLVAGTTLGPTASIVPLAIGAIPFLARLVEASLREVPAGKLEASIVCGAGKRRTIVKALLPEALPSIVSAFTTTAITLVAYSAMAGLVGGGGLGYLADAYGYKRFDLPVLIVATILLIVIVQLIQTIGDRVSRSLDHRSTASGSASRRPARLFAGFRIPNPAQPK</sequence>
<dbReference type="RefSeq" id="WP_210896700.1">
    <property type="nucleotide sequence ID" value="NZ_CP071696.1"/>
</dbReference>
<dbReference type="InterPro" id="IPR051322">
    <property type="entry name" value="AA_ABC_Transporter_Permease"/>
</dbReference>
<keyword evidence="5 7" id="KW-1133">Transmembrane helix</keyword>
<proteinExistence type="inferred from homology"/>
<dbReference type="CDD" id="cd06261">
    <property type="entry name" value="TM_PBP2"/>
    <property type="match status" value="1"/>
</dbReference>
<comment type="subcellular location">
    <subcellularLocation>
        <location evidence="1 7">Cell membrane</location>
        <topology evidence="1 7">Multi-pass membrane protein</topology>
    </subcellularLocation>
</comment>
<accession>A0A975IMQ7</accession>
<evidence type="ECO:0000256" key="7">
    <source>
        <dbReference type="RuleBase" id="RU363032"/>
    </source>
</evidence>
<feature type="transmembrane region" description="Helical" evidence="7">
    <location>
        <begin position="199"/>
        <end position="220"/>
    </location>
</feature>
<dbReference type="Gene3D" id="1.10.3720.10">
    <property type="entry name" value="MetI-like"/>
    <property type="match status" value="1"/>
</dbReference>
<dbReference type="InterPro" id="IPR000515">
    <property type="entry name" value="MetI-like"/>
</dbReference>
<feature type="transmembrane region" description="Helical" evidence="7">
    <location>
        <begin position="95"/>
        <end position="118"/>
    </location>
</feature>
<dbReference type="PANTHER" id="PTHR30450">
    <property type="entry name" value="ABC TRANSPORTER PERMEASE"/>
    <property type="match status" value="1"/>
</dbReference>
<evidence type="ECO:0000313" key="10">
    <source>
        <dbReference type="Proteomes" id="UP000671914"/>
    </source>
</evidence>